<dbReference type="PROSITE" id="PS50157">
    <property type="entry name" value="ZINC_FINGER_C2H2_2"/>
    <property type="match status" value="5"/>
</dbReference>
<dbReference type="PANTHER" id="PTHR24388:SF38">
    <property type="entry name" value="PROTEIN SNAIL"/>
    <property type="match status" value="1"/>
</dbReference>
<feature type="compositionally biased region" description="Polar residues" evidence="13">
    <location>
        <begin position="201"/>
        <end position="213"/>
    </location>
</feature>
<evidence type="ECO:0000256" key="6">
    <source>
        <dbReference type="ARBA" id="ARBA00022833"/>
    </source>
</evidence>
<comment type="function">
    <text evidence="1">May be involved in transcriptional regulation.</text>
</comment>
<evidence type="ECO:0000256" key="10">
    <source>
        <dbReference type="ARBA" id="ARBA00023242"/>
    </source>
</evidence>
<feature type="compositionally biased region" description="Low complexity" evidence="13">
    <location>
        <begin position="278"/>
        <end position="287"/>
    </location>
</feature>
<dbReference type="GO" id="GO:0005634">
    <property type="term" value="C:nucleus"/>
    <property type="evidence" value="ECO:0007669"/>
    <property type="project" value="UniProtKB-SubCell"/>
</dbReference>
<proteinExistence type="inferred from homology"/>
<evidence type="ECO:0000256" key="7">
    <source>
        <dbReference type="ARBA" id="ARBA00023015"/>
    </source>
</evidence>
<feature type="region of interest" description="Disordered" evidence="13">
    <location>
        <begin position="107"/>
        <end position="136"/>
    </location>
</feature>
<keyword evidence="16" id="KW-1185">Reference proteome</keyword>
<feature type="domain" description="C2H2-type" evidence="14">
    <location>
        <begin position="424"/>
        <end position="456"/>
    </location>
</feature>
<keyword evidence="7" id="KW-0805">Transcription regulation</keyword>
<feature type="region of interest" description="Disordered" evidence="13">
    <location>
        <begin position="260"/>
        <end position="298"/>
    </location>
</feature>
<feature type="compositionally biased region" description="Basic and acidic residues" evidence="13">
    <location>
        <begin position="464"/>
        <end position="474"/>
    </location>
</feature>
<accession>A0A9X6NBQ9</accession>
<dbReference type="InterPro" id="IPR013087">
    <property type="entry name" value="Znf_C2H2_type"/>
</dbReference>
<dbReference type="GO" id="GO:0000981">
    <property type="term" value="F:DNA-binding transcription factor activity, RNA polymerase II-specific"/>
    <property type="evidence" value="ECO:0007669"/>
    <property type="project" value="TreeGrafter"/>
</dbReference>
<evidence type="ECO:0000256" key="11">
    <source>
        <dbReference type="ARBA" id="ARBA00037948"/>
    </source>
</evidence>
<comment type="subcellular location">
    <subcellularLocation>
        <location evidence="2">Nucleus</location>
    </subcellularLocation>
</comment>
<dbReference type="GO" id="GO:0000978">
    <property type="term" value="F:RNA polymerase II cis-regulatory region sequence-specific DNA binding"/>
    <property type="evidence" value="ECO:0007669"/>
    <property type="project" value="TreeGrafter"/>
</dbReference>
<dbReference type="PANTHER" id="PTHR24388">
    <property type="entry name" value="ZINC FINGER PROTEIN"/>
    <property type="match status" value="1"/>
</dbReference>
<keyword evidence="10" id="KW-0539">Nucleus</keyword>
<dbReference type="Proteomes" id="UP000192578">
    <property type="component" value="Unassembled WGS sequence"/>
</dbReference>
<keyword evidence="3" id="KW-0479">Metal-binding</keyword>
<evidence type="ECO:0000313" key="15">
    <source>
        <dbReference type="EMBL" id="OWA50323.1"/>
    </source>
</evidence>
<dbReference type="SUPFAM" id="SSF57667">
    <property type="entry name" value="beta-beta-alpha zinc fingers"/>
    <property type="match status" value="2"/>
</dbReference>
<keyword evidence="6" id="KW-0862">Zinc</keyword>
<evidence type="ECO:0000256" key="4">
    <source>
        <dbReference type="ARBA" id="ARBA00022737"/>
    </source>
</evidence>
<evidence type="ECO:0000256" key="3">
    <source>
        <dbReference type="ARBA" id="ARBA00022723"/>
    </source>
</evidence>
<dbReference type="GO" id="GO:0008270">
    <property type="term" value="F:zinc ion binding"/>
    <property type="evidence" value="ECO:0007669"/>
    <property type="project" value="UniProtKB-KW"/>
</dbReference>
<keyword evidence="9" id="KW-0804">Transcription</keyword>
<evidence type="ECO:0000256" key="2">
    <source>
        <dbReference type="ARBA" id="ARBA00004123"/>
    </source>
</evidence>
<dbReference type="SMART" id="SM00355">
    <property type="entry name" value="ZnF_C2H2"/>
    <property type="match status" value="5"/>
</dbReference>
<evidence type="ECO:0000313" key="16">
    <source>
        <dbReference type="Proteomes" id="UP000192578"/>
    </source>
</evidence>
<gene>
    <name evidence="15" type="ORF">BV898_14844</name>
</gene>
<feature type="region of interest" description="Disordered" evidence="13">
    <location>
        <begin position="454"/>
        <end position="487"/>
    </location>
</feature>
<dbReference type="FunFam" id="3.30.160.60:FF:001397">
    <property type="entry name" value="Datilografo, isoform A"/>
    <property type="match status" value="1"/>
</dbReference>
<feature type="domain" description="C2H2-type" evidence="14">
    <location>
        <begin position="366"/>
        <end position="393"/>
    </location>
</feature>
<dbReference type="FunFam" id="3.30.160.60:FF:000446">
    <property type="entry name" value="Zinc finger protein"/>
    <property type="match status" value="1"/>
</dbReference>
<feature type="domain" description="C2H2-type" evidence="14">
    <location>
        <begin position="340"/>
        <end position="367"/>
    </location>
</feature>
<evidence type="ECO:0000259" key="14">
    <source>
        <dbReference type="PROSITE" id="PS50157"/>
    </source>
</evidence>
<dbReference type="OrthoDB" id="5428132at2759"/>
<dbReference type="AlphaFoldDB" id="A0A9X6NBQ9"/>
<feature type="domain" description="C2H2-type" evidence="14">
    <location>
        <begin position="394"/>
        <end position="423"/>
    </location>
</feature>
<dbReference type="Pfam" id="PF00096">
    <property type="entry name" value="zf-C2H2"/>
    <property type="match status" value="4"/>
</dbReference>
<comment type="caution">
    <text evidence="15">The sequence shown here is derived from an EMBL/GenBank/DDBJ whole genome shotgun (WGS) entry which is preliminary data.</text>
</comment>
<protein>
    <submittedName>
        <fullName evidence="15">Transcriptional repressor scratch 1</fullName>
    </submittedName>
</protein>
<keyword evidence="5 12" id="KW-0863">Zinc-finger</keyword>
<sequence>MPKVFLIRKNAHLDRRPTLLAERPKVPPVAATSATSASPVVPVVVTTNSNQHAQQKRATDGGASSILFGSSAPYRDGSASAFDVFVGSGSKTAASVVSAPVIYTSVGPPSSPTSTATDGGKYSTPGGHHHHLHYPAVSSSPGQTLLDNNRCLCCCGGTVSHAPCAAINFATGQPTPPCSPNENKHFNRHAPGNQDPKAGMTTRTASSALTKNAPQPLPGPVVVPSGSIDIPTKKRKSHSAGTKHGTTVLNLQKSNVAVSLPLQITDGRSRKKQRHGNSSGDGAAADATPEQDDGELAVTDGGAMKTARYTCGDCGKSYATSSNLSRHKQTHRSMDSGNAKKCLTCGKTYVSMPALSMHLLTHKLTHECGICKKKFSRPWLLQGHLRSHTGEKPFTCQSHGCGKSFADRSNLRAHMQTHGSSRQFMCDACGKTFSLKSYLNKHLESSCLVYRDGDSSSHGGGSGDRGDSLCRETGSESSSMGDASMSS</sequence>
<evidence type="ECO:0000256" key="12">
    <source>
        <dbReference type="PROSITE-ProRule" id="PRU00042"/>
    </source>
</evidence>
<keyword evidence="4" id="KW-0677">Repeat</keyword>
<feature type="compositionally biased region" description="Low complexity" evidence="13">
    <location>
        <begin position="475"/>
        <end position="487"/>
    </location>
</feature>
<feature type="compositionally biased region" description="Low complexity" evidence="13">
    <location>
        <begin position="107"/>
        <end position="120"/>
    </location>
</feature>
<evidence type="ECO:0000256" key="1">
    <source>
        <dbReference type="ARBA" id="ARBA00003767"/>
    </source>
</evidence>
<dbReference type="Gene3D" id="3.30.160.60">
    <property type="entry name" value="Classic Zinc Finger"/>
    <property type="match status" value="4"/>
</dbReference>
<dbReference type="EMBL" id="MTYJ01000188">
    <property type="protein sequence ID" value="OWA50323.1"/>
    <property type="molecule type" value="Genomic_DNA"/>
</dbReference>
<dbReference type="InterPro" id="IPR036236">
    <property type="entry name" value="Znf_C2H2_sf"/>
</dbReference>
<evidence type="ECO:0000256" key="8">
    <source>
        <dbReference type="ARBA" id="ARBA00023125"/>
    </source>
</evidence>
<organism evidence="15 16">
    <name type="scientific">Hypsibius exemplaris</name>
    <name type="common">Freshwater tardigrade</name>
    <dbReference type="NCBI Taxonomy" id="2072580"/>
    <lineage>
        <taxon>Eukaryota</taxon>
        <taxon>Metazoa</taxon>
        <taxon>Ecdysozoa</taxon>
        <taxon>Tardigrada</taxon>
        <taxon>Eutardigrada</taxon>
        <taxon>Parachela</taxon>
        <taxon>Hypsibioidea</taxon>
        <taxon>Hypsibiidae</taxon>
        <taxon>Hypsibius</taxon>
    </lineage>
</organism>
<evidence type="ECO:0000256" key="9">
    <source>
        <dbReference type="ARBA" id="ARBA00023163"/>
    </source>
</evidence>
<feature type="domain" description="C2H2-type" evidence="14">
    <location>
        <begin position="309"/>
        <end position="336"/>
    </location>
</feature>
<feature type="region of interest" description="Disordered" evidence="13">
    <location>
        <begin position="179"/>
        <end position="244"/>
    </location>
</feature>
<dbReference type="FunFam" id="3.30.160.60:FF:000043">
    <property type="entry name" value="Scratch family zinc finger 2"/>
    <property type="match status" value="1"/>
</dbReference>
<dbReference type="PROSITE" id="PS00028">
    <property type="entry name" value="ZINC_FINGER_C2H2_1"/>
    <property type="match status" value="4"/>
</dbReference>
<evidence type="ECO:0000256" key="5">
    <source>
        <dbReference type="ARBA" id="ARBA00022771"/>
    </source>
</evidence>
<evidence type="ECO:0000256" key="13">
    <source>
        <dbReference type="SAM" id="MobiDB-lite"/>
    </source>
</evidence>
<name>A0A9X6NBQ9_HYPEX</name>
<keyword evidence="8" id="KW-0238">DNA-binding</keyword>
<comment type="similarity">
    <text evidence="11">Belongs to the snail C2H2-type zinc-finger protein family.</text>
</comment>
<dbReference type="FunFam" id="3.30.160.60:FF:000097">
    <property type="entry name" value="Zinc finger protein"/>
    <property type="match status" value="1"/>
</dbReference>
<dbReference type="InterPro" id="IPR050527">
    <property type="entry name" value="Snail/Krueppel_Znf"/>
</dbReference>
<reference evidence="16" key="1">
    <citation type="submission" date="2017-01" db="EMBL/GenBank/DDBJ databases">
        <title>Comparative genomics of anhydrobiosis in the tardigrade Hypsibius dujardini.</title>
        <authorList>
            <person name="Yoshida Y."/>
            <person name="Koutsovoulos G."/>
            <person name="Laetsch D."/>
            <person name="Stevens L."/>
            <person name="Kumar S."/>
            <person name="Horikawa D."/>
            <person name="Ishino K."/>
            <person name="Komine S."/>
            <person name="Tomita M."/>
            <person name="Blaxter M."/>
            <person name="Arakawa K."/>
        </authorList>
    </citation>
    <scope>NUCLEOTIDE SEQUENCE [LARGE SCALE GENOMIC DNA]</scope>
    <source>
        <strain evidence="16">Z151</strain>
    </source>
</reference>